<dbReference type="InterPro" id="IPR008906">
    <property type="entry name" value="HATC_C_dom"/>
</dbReference>
<evidence type="ECO:0000259" key="3">
    <source>
        <dbReference type="Pfam" id="PF05699"/>
    </source>
</evidence>
<feature type="region of interest" description="Disordered" evidence="2">
    <location>
        <begin position="11"/>
        <end position="81"/>
    </location>
</feature>
<feature type="domain" description="hAT-like transposase RNase-H fold" evidence="4">
    <location>
        <begin position="463"/>
        <end position="557"/>
    </location>
</feature>
<protein>
    <recommendedName>
        <fullName evidence="7">Transposase</fullName>
    </recommendedName>
</protein>
<evidence type="ECO:0000256" key="1">
    <source>
        <dbReference type="ARBA" id="ARBA00023125"/>
    </source>
</evidence>
<keyword evidence="1" id="KW-0238">DNA-binding</keyword>
<accession>A0AA39W901</accession>
<dbReference type="AlphaFoldDB" id="A0AA39W901"/>
<evidence type="ECO:0000259" key="4">
    <source>
        <dbReference type="Pfam" id="PF14372"/>
    </source>
</evidence>
<dbReference type="InterPro" id="IPR052035">
    <property type="entry name" value="ZnF_BED_domain_contain"/>
</dbReference>
<dbReference type="Pfam" id="PF14372">
    <property type="entry name" value="hAT-like_RNase-H"/>
    <property type="match status" value="1"/>
</dbReference>
<feature type="domain" description="HAT C-terminal dimerisation" evidence="3">
    <location>
        <begin position="613"/>
        <end position="696"/>
    </location>
</feature>
<evidence type="ECO:0008006" key="7">
    <source>
        <dbReference type="Google" id="ProtNLM"/>
    </source>
</evidence>
<name>A0AA39W901_ACESA</name>
<dbReference type="EMBL" id="JAUESC010000001">
    <property type="protein sequence ID" value="KAK0607510.1"/>
    <property type="molecule type" value="Genomic_DNA"/>
</dbReference>
<dbReference type="InterPro" id="IPR012337">
    <property type="entry name" value="RNaseH-like_sf"/>
</dbReference>
<dbReference type="Proteomes" id="UP001168877">
    <property type="component" value="Unassembled WGS sequence"/>
</dbReference>
<dbReference type="InterPro" id="IPR025525">
    <property type="entry name" value="hAT-like_transposase_RNase-H"/>
</dbReference>
<dbReference type="GO" id="GO:0003677">
    <property type="term" value="F:DNA binding"/>
    <property type="evidence" value="ECO:0007669"/>
    <property type="project" value="UniProtKB-KW"/>
</dbReference>
<gene>
    <name evidence="5" type="ORF">LWI29_016089</name>
</gene>
<evidence type="ECO:0000313" key="6">
    <source>
        <dbReference type="Proteomes" id="UP001168877"/>
    </source>
</evidence>
<feature type="region of interest" description="Disordered" evidence="2">
    <location>
        <begin position="590"/>
        <end position="610"/>
    </location>
</feature>
<dbReference type="GO" id="GO:0046983">
    <property type="term" value="F:protein dimerization activity"/>
    <property type="evidence" value="ECO:0007669"/>
    <property type="project" value="InterPro"/>
</dbReference>
<dbReference type="Pfam" id="PF05699">
    <property type="entry name" value="Dimer_Tnp_hAT"/>
    <property type="match status" value="1"/>
</dbReference>
<reference evidence="5" key="2">
    <citation type="submission" date="2023-06" db="EMBL/GenBank/DDBJ databases">
        <authorList>
            <person name="Swenson N.G."/>
            <person name="Wegrzyn J.L."/>
            <person name="Mcevoy S.L."/>
        </authorList>
    </citation>
    <scope>NUCLEOTIDE SEQUENCE</scope>
    <source>
        <strain evidence="5">NS2018</strain>
        <tissue evidence="5">Leaf</tissue>
    </source>
</reference>
<reference evidence="5" key="1">
    <citation type="journal article" date="2022" name="Plant J.">
        <title>Strategies of tolerance reflected in two North American maple genomes.</title>
        <authorList>
            <person name="McEvoy S.L."/>
            <person name="Sezen U.U."/>
            <person name="Trouern-Trend A."/>
            <person name="McMahon S.M."/>
            <person name="Schaberg P.G."/>
            <person name="Yang J."/>
            <person name="Wegrzyn J.L."/>
            <person name="Swenson N.G."/>
        </authorList>
    </citation>
    <scope>NUCLEOTIDE SEQUENCE</scope>
    <source>
        <strain evidence="5">NS2018</strain>
    </source>
</reference>
<evidence type="ECO:0000256" key="2">
    <source>
        <dbReference type="SAM" id="MobiDB-lite"/>
    </source>
</evidence>
<evidence type="ECO:0000313" key="5">
    <source>
        <dbReference type="EMBL" id="KAK0607510.1"/>
    </source>
</evidence>
<dbReference type="PANTHER" id="PTHR46481:SF5">
    <property type="entry name" value="OS08G0393150 PROTEIN"/>
    <property type="match status" value="1"/>
</dbReference>
<proteinExistence type="predicted"/>
<comment type="caution">
    <text evidence="5">The sequence shown here is derived from an EMBL/GenBank/DDBJ whole genome shotgun (WGS) entry which is preliminary data.</text>
</comment>
<organism evidence="5 6">
    <name type="scientific">Acer saccharum</name>
    <name type="common">Sugar maple</name>
    <dbReference type="NCBI Taxonomy" id="4024"/>
    <lineage>
        <taxon>Eukaryota</taxon>
        <taxon>Viridiplantae</taxon>
        <taxon>Streptophyta</taxon>
        <taxon>Embryophyta</taxon>
        <taxon>Tracheophyta</taxon>
        <taxon>Spermatophyta</taxon>
        <taxon>Magnoliopsida</taxon>
        <taxon>eudicotyledons</taxon>
        <taxon>Gunneridae</taxon>
        <taxon>Pentapetalae</taxon>
        <taxon>rosids</taxon>
        <taxon>malvids</taxon>
        <taxon>Sapindales</taxon>
        <taxon>Sapindaceae</taxon>
        <taxon>Hippocastanoideae</taxon>
        <taxon>Acereae</taxon>
        <taxon>Acer</taxon>
    </lineage>
</organism>
<sequence length="734" mass="83094">MACQGAWAGLGPVHGGRGADQVRHVGGPLSVLQGAGPPDRPATARGSGGSQEADWPPDRSDKPAQMEMDPFFPDGFNTLNDDLDLFEQTEPQAGASCSTGTSTPTSRPKRLTSDVWQCFQIVQMRLPDGSIGHIAKCRHYNPNTTTTQTQLQRHPDGSVTTWRYDPEHARNCLALFIAQTDQPINFADNVFFQELITSAFCPQFQPVSRTTTRNDLIRLFGSARDDLNAELHSLNVSVALTSDIWNACSKQDYLCVTGHYLNSDWKLTKRILGFRPMDYAHTAENIFNVILSVLETYEITNRILSITLDNASANTSSIALFVDRNIPQDGGYFFHQRCACHIINLVVQAGLKKVSDRVDRIRDAISWIGSSNPRFQEFRRHCTLNNLRPRRFQIDIPVRWNSTYLMLENCLPYDTTISGFYNMKLAELGRPQSEAPTPDDWYVAKVFVEFLKIFYDVTITLSGVYYPTSCEAIHRIVEMSEAINNYREDEHLGIAVVAMEAKLKKYWSTIPLLYALSIVIDPRIKLSGLEVFLEVIGTNLEIDYSEQVTDIRNKLFKVFHIYERRFGGIETQPSTELETQSEQTSWAILKRRKKDKSASTSSTQRSGPSSCAELNRYLEAQFNAVEDKKELDLLLFWKSYTHRYPVLSQLARDLLVIPVSTVSSEQAFSTSGRIIEPRRSCLTPDMVEVLTSLRDWEHAKKRLQNQTIDNELIQNFNNLYVDEASGSGSNQFQN</sequence>
<dbReference type="SUPFAM" id="SSF53098">
    <property type="entry name" value="Ribonuclease H-like"/>
    <property type="match status" value="1"/>
</dbReference>
<feature type="compositionally biased region" description="Low complexity" evidence="2">
    <location>
        <begin position="598"/>
        <end position="610"/>
    </location>
</feature>
<dbReference type="PANTHER" id="PTHR46481">
    <property type="entry name" value="ZINC FINGER BED DOMAIN-CONTAINING PROTEIN 4"/>
    <property type="match status" value="1"/>
</dbReference>
<keyword evidence="6" id="KW-1185">Reference proteome</keyword>